<organism evidence="2 3">
    <name type="scientific">Mycena sanguinolenta</name>
    <dbReference type="NCBI Taxonomy" id="230812"/>
    <lineage>
        <taxon>Eukaryota</taxon>
        <taxon>Fungi</taxon>
        <taxon>Dikarya</taxon>
        <taxon>Basidiomycota</taxon>
        <taxon>Agaricomycotina</taxon>
        <taxon>Agaricomycetes</taxon>
        <taxon>Agaricomycetidae</taxon>
        <taxon>Agaricales</taxon>
        <taxon>Marasmiineae</taxon>
        <taxon>Mycenaceae</taxon>
        <taxon>Mycena</taxon>
    </lineage>
</organism>
<keyword evidence="1" id="KW-0472">Membrane</keyword>
<evidence type="ECO:0000256" key="1">
    <source>
        <dbReference type="SAM" id="Phobius"/>
    </source>
</evidence>
<feature type="transmembrane region" description="Helical" evidence="1">
    <location>
        <begin position="20"/>
        <end position="43"/>
    </location>
</feature>
<gene>
    <name evidence="2" type="ORF">MSAN_00937700</name>
</gene>
<reference evidence="2" key="1">
    <citation type="submission" date="2020-05" db="EMBL/GenBank/DDBJ databases">
        <title>Mycena genomes resolve the evolution of fungal bioluminescence.</title>
        <authorList>
            <person name="Tsai I.J."/>
        </authorList>
    </citation>
    <scope>NUCLEOTIDE SEQUENCE</scope>
    <source>
        <strain evidence="2">160909Yilan</strain>
    </source>
</reference>
<keyword evidence="3" id="KW-1185">Reference proteome</keyword>
<dbReference type="OrthoDB" id="2885401at2759"/>
<name>A0A8H6YX20_9AGAR</name>
<dbReference type="AlphaFoldDB" id="A0A8H6YX20"/>
<comment type="caution">
    <text evidence="2">The sequence shown here is derived from an EMBL/GenBank/DDBJ whole genome shotgun (WGS) entry which is preliminary data.</text>
</comment>
<dbReference type="Proteomes" id="UP000623467">
    <property type="component" value="Unassembled WGS sequence"/>
</dbReference>
<evidence type="ECO:0000313" key="3">
    <source>
        <dbReference type="Proteomes" id="UP000623467"/>
    </source>
</evidence>
<proteinExistence type="predicted"/>
<accession>A0A8H6YX20</accession>
<feature type="transmembrane region" description="Helical" evidence="1">
    <location>
        <begin position="52"/>
        <end position="70"/>
    </location>
</feature>
<protein>
    <submittedName>
        <fullName evidence="2">Uncharacterized protein</fullName>
    </submittedName>
</protein>
<dbReference type="EMBL" id="JACAZH010000006">
    <property type="protein sequence ID" value="KAF7366794.1"/>
    <property type="molecule type" value="Genomic_DNA"/>
</dbReference>
<feature type="transmembrane region" description="Helical" evidence="1">
    <location>
        <begin position="123"/>
        <end position="148"/>
    </location>
</feature>
<keyword evidence="1" id="KW-1133">Transmembrane helix</keyword>
<sequence length="307" mass="32435">MASSASSSCTLPSGTIVGPLVLGGFLQWLLLGLVLGSAARYYFLLSARNGGLYAYLVGGMLVLNALEAGFNTNTIYRTTVCPLEDPARPEWTLCIQPTVVALIGCLAHAFLLERCWRSTKKSWLTVVVLTFFALIALGSGLAVAATAFHTPTTRILIPVTSTSASHSIAMTAWLVMTATADLAILDVLLFVNLRNSIAMLNGANAVPDLPRVPSRHATGHGQSGGGRRDVLTPSRILEMGGLNALATVLNMVLYFAKGKTADHIPAQFAVGSLYTLTILHALLARRAPDPPPPPSLALPVIRPQGSL</sequence>
<feature type="transmembrane region" description="Helical" evidence="1">
    <location>
        <begin position="168"/>
        <end position="191"/>
    </location>
</feature>
<keyword evidence="1" id="KW-0812">Transmembrane</keyword>
<feature type="transmembrane region" description="Helical" evidence="1">
    <location>
        <begin position="90"/>
        <end position="111"/>
    </location>
</feature>
<evidence type="ECO:0000313" key="2">
    <source>
        <dbReference type="EMBL" id="KAF7366794.1"/>
    </source>
</evidence>